<proteinExistence type="predicted"/>
<evidence type="ECO:0008006" key="3">
    <source>
        <dbReference type="Google" id="ProtNLM"/>
    </source>
</evidence>
<reference evidence="1" key="2">
    <citation type="journal article" date="2021" name="PeerJ">
        <title>Extensive microbial diversity within the chicken gut microbiome revealed by metagenomics and culture.</title>
        <authorList>
            <person name="Gilroy R."/>
            <person name="Ravi A."/>
            <person name="Getino M."/>
            <person name="Pursley I."/>
            <person name="Horton D.L."/>
            <person name="Alikhan N.F."/>
            <person name="Baker D."/>
            <person name="Gharbi K."/>
            <person name="Hall N."/>
            <person name="Watson M."/>
            <person name="Adriaenssens E.M."/>
            <person name="Foster-Nyarko E."/>
            <person name="Jarju S."/>
            <person name="Secka A."/>
            <person name="Antonio M."/>
            <person name="Oren A."/>
            <person name="Chaudhuri R.R."/>
            <person name="La Ragione R."/>
            <person name="Hildebrand F."/>
            <person name="Pallen M.J."/>
        </authorList>
    </citation>
    <scope>NUCLEOTIDE SEQUENCE</scope>
    <source>
        <strain evidence="1">G3-8215</strain>
    </source>
</reference>
<dbReference type="AlphaFoldDB" id="A0A940DWF1"/>
<comment type="caution">
    <text evidence="1">The sequence shown here is derived from an EMBL/GenBank/DDBJ whole genome shotgun (WGS) entry which is preliminary data.</text>
</comment>
<dbReference type="EMBL" id="JADILV010000041">
    <property type="protein sequence ID" value="MBO8483678.1"/>
    <property type="molecule type" value="Genomic_DNA"/>
</dbReference>
<protein>
    <recommendedName>
        <fullName evidence="3">Outer membrane protein beta-barrel domain-containing protein</fullName>
    </recommendedName>
</protein>
<evidence type="ECO:0000313" key="1">
    <source>
        <dbReference type="EMBL" id="MBO8483678.1"/>
    </source>
</evidence>
<reference evidence="1" key="1">
    <citation type="submission" date="2020-10" db="EMBL/GenBank/DDBJ databases">
        <authorList>
            <person name="Gilroy R."/>
        </authorList>
    </citation>
    <scope>NUCLEOTIDE SEQUENCE</scope>
    <source>
        <strain evidence="1">G3-8215</strain>
    </source>
</reference>
<accession>A0A940DWF1</accession>
<sequence>MRKTVLTVLLAVAYGCFPDIAAKERDSSQDSGFEKYELSFSGAFLPGRWTFGYDFLYSGTHSSIPEIYRDYAYREKEFTYGVWTAAFTCNFSSIIALEASLSYEGGGKKTYRKSGVIGFPDWNLAHDTLAMSESRNYLTPVLLLKLHWLNRRYVRMYSSFGAGVAFCISGDRYRKGDEQAVVLLPSFQLNPLGICAGKRFYALAEIGIGTVFTGVRLGAGYRF</sequence>
<name>A0A940DWF1_9BACT</name>
<dbReference type="PROSITE" id="PS51257">
    <property type="entry name" value="PROKAR_LIPOPROTEIN"/>
    <property type="match status" value="1"/>
</dbReference>
<dbReference type="Proteomes" id="UP000725002">
    <property type="component" value="Unassembled WGS sequence"/>
</dbReference>
<organism evidence="1 2">
    <name type="scientific">Candidatus Cryptobacteroides avicola</name>
    <dbReference type="NCBI Taxonomy" id="2840757"/>
    <lineage>
        <taxon>Bacteria</taxon>
        <taxon>Pseudomonadati</taxon>
        <taxon>Bacteroidota</taxon>
        <taxon>Bacteroidia</taxon>
        <taxon>Bacteroidales</taxon>
        <taxon>Candidatus Cryptobacteroides</taxon>
    </lineage>
</organism>
<evidence type="ECO:0000313" key="2">
    <source>
        <dbReference type="Proteomes" id="UP000725002"/>
    </source>
</evidence>
<gene>
    <name evidence="1" type="ORF">IAB75_06140</name>
</gene>